<sequence length="60" mass="6838">MFLQKLAQGGMITIDYYNKGALKTLKGSVYCLNLKEQLLSLKDEKQVMHSIRLSGIKQIH</sequence>
<name>A0A2N5HIJ8_9BACI</name>
<proteinExistence type="predicted"/>
<evidence type="ECO:0000313" key="2">
    <source>
        <dbReference type="Proteomes" id="UP000234950"/>
    </source>
</evidence>
<dbReference type="RefSeq" id="WP_101647779.1">
    <property type="nucleotide sequence ID" value="NZ_PGVE01000041.1"/>
</dbReference>
<dbReference type="EMBL" id="PGVE01000041">
    <property type="protein sequence ID" value="PLS05339.1"/>
    <property type="molecule type" value="Genomic_DNA"/>
</dbReference>
<dbReference type="Proteomes" id="UP000234950">
    <property type="component" value="Unassembled WGS sequence"/>
</dbReference>
<keyword evidence="2" id="KW-1185">Reference proteome</keyword>
<evidence type="ECO:0008006" key="3">
    <source>
        <dbReference type="Google" id="ProtNLM"/>
    </source>
</evidence>
<dbReference type="AlphaFoldDB" id="A0A2N5HIJ8"/>
<gene>
    <name evidence="1" type="ORF">CVD27_10080</name>
</gene>
<organism evidence="1 2">
    <name type="scientific">Neobacillus cucumis</name>
    <dbReference type="NCBI Taxonomy" id="1740721"/>
    <lineage>
        <taxon>Bacteria</taxon>
        <taxon>Bacillati</taxon>
        <taxon>Bacillota</taxon>
        <taxon>Bacilli</taxon>
        <taxon>Bacillales</taxon>
        <taxon>Bacillaceae</taxon>
        <taxon>Neobacillus</taxon>
    </lineage>
</organism>
<evidence type="ECO:0000313" key="1">
    <source>
        <dbReference type="EMBL" id="PLS05339.1"/>
    </source>
</evidence>
<dbReference type="OrthoDB" id="2937497at2"/>
<protein>
    <recommendedName>
        <fullName evidence="3">YolD-like family protein</fullName>
    </recommendedName>
</protein>
<accession>A0A2N5HIJ8</accession>
<reference evidence="1 2" key="1">
    <citation type="submission" date="2017-11" db="EMBL/GenBank/DDBJ databases">
        <title>Comparitive Functional Genomics of Dry Heat Resistant strains isolated from the Viking Spacecraft.</title>
        <authorList>
            <person name="Seuylemezian A."/>
            <person name="Cooper K."/>
            <person name="Vaishampayan P."/>
        </authorList>
    </citation>
    <scope>NUCLEOTIDE SEQUENCE [LARGE SCALE GENOMIC DNA]</scope>
    <source>
        <strain evidence="1 2">V32-6</strain>
    </source>
</reference>
<comment type="caution">
    <text evidence="1">The sequence shown here is derived from an EMBL/GenBank/DDBJ whole genome shotgun (WGS) entry which is preliminary data.</text>
</comment>